<proteinExistence type="predicted"/>
<dbReference type="AlphaFoldDB" id="A0A3P7M1P4"/>
<dbReference type="OrthoDB" id="21192at2759"/>
<organism evidence="1 2">
    <name type="scientific">Strongylus vulgaris</name>
    <name type="common">Blood worm</name>
    <dbReference type="NCBI Taxonomy" id="40348"/>
    <lineage>
        <taxon>Eukaryota</taxon>
        <taxon>Metazoa</taxon>
        <taxon>Ecdysozoa</taxon>
        <taxon>Nematoda</taxon>
        <taxon>Chromadorea</taxon>
        <taxon>Rhabditida</taxon>
        <taxon>Rhabditina</taxon>
        <taxon>Rhabditomorpha</taxon>
        <taxon>Strongyloidea</taxon>
        <taxon>Strongylidae</taxon>
        <taxon>Strongylus</taxon>
    </lineage>
</organism>
<reference evidence="1 2" key="1">
    <citation type="submission" date="2018-11" db="EMBL/GenBank/DDBJ databases">
        <authorList>
            <consortium name="Pathogen Informatics"/>
        </authorList>
    </citation>
    <scope>NUCLEOTIDE SEQUENCE [LARGE SCALE GENOMIC DNA]</scope>
</reference>
<gene>
    <name evidence="1" type="ORF">SVUK_LOCUS20260</name>
</gene>
<sequence length="75" mass="8383">MAVNTSTTTASTSAPTVLAEELRKVLIRLGDMRCGDHAVSPDEFFQSVWKISPRFRVPPTRRPRIPKMYHGSVAL</sequence>
<accession>A0A3P7M1P4</accession>
<dbReference type="Proteomes" id="UP000270094">
    <property type="component" value="Unassembled WGS sequence"/>
</dbReference>
<evidence type="ECO:0000313" key="2">
    <source>
        <dbReference type="Proteomes" id="UP000270094"/>
    </source>
</evidence>
<dbReference type="EMBL" id="UYYB01138153">
    <property type="protein sequence ID" value="VDM85262.1"/>
    <property type="molecule type" value="Genomic_DNA"/>
</dbReference>
<keyword evidence="2" id="KW-1185">Reference proteome</keyword>
<evidence type="ECO:0000313" key="1">
    <source>
        <dbReference type="EMBL" id="VDM85262.1"/>
    </source>
</evidence>
<name>A0A3P7M1P4_STRVU</name>
<protein>
    <submittedName>
        <fullName evidence="1">Uncharacterized protein</fullName>
    </submittedName>
</protein>